<evidence type="ECO:0000313" key="4">
    <source>
        <dbReference type="Proteomes" id="UP001301769"/>
    </source>
</evidence>
<evidence type="ECO:0000313" key="3">
    <source>
        <dbReference type="EMBL" id="KAK4210285.1"/>
    </source>
</evidence>
<dbReference type="InterPro" id="IPR052895">
    <property type="entry name" value="HetReg/Transcr_Mod"/>
</dbReference>
<dbReference type="PANTHER" id="PTHR24148">
    <property type="entry name" value="ANKYRIN REPEAT DOMAIN-CONTAINING PROTEIN 39 HOMOLOG-RELATED"/>
    <property type="match status" value="1"/>
</dbReference>
<feature type="signal peptide" evidence="1">
    <location>
        <begin position="1"/>
        <end position="30"/>
    </location>
</feature>
<organism evidence="3 4">
    <name type="scientific">Rhypophila decipiens</name>
    <dbReference type="NCBI Taxonomy" id="261697"/>
    <lineage>
        <taxon>Eukaryota</taxon>
        <taxon>Fungi</taxon>
        <taxon>Dikarya</taxon>
        <taxon>Ascomycota</taxon>
        <taxon>Pezizomycotina</taxon>
        <taxon>Sordariomycetes</taxon>
        <taxon>Sordariomycetidae</taxon>
        <taxon>Sordariales</taxon>
        <taxon>Naviculisporaceae</taxon>
        <taxon>Rhypophila</taxon>
    </lineage>
</organism>
<keyword evidence="1" id="KW-0732">Signal</keyword>
<evidence type="ECO:0000259" key="2">
    <source>
        <dbReference type="Pfam" id="PF06985"/>
    </source>
</evidence>
<dbReference type="InterPro" id="IPR010730">
    <property type="entry name" value="HET"/>
</dbReference>
<reference evidence="3" key="1">
    <citation type="journal article" date="2023" name="Mol. Phylogenet. Evol.">
        <title>Genome-scale phylogeny and comparative genomics of the fungal order Sordariales.</title>
        <authorList>
            <person name="Hensen N."/>
            <person name="Bonometti L."/>
            <person name="Westerberg I."/>
            <person name="Brannstrom I.O."/>
            <person name="Guillou S."/>
            <person name="Cros-Aarteil S."/>
            <person name="Calhoun S."/>
            <person name="Haridas S."/>
            <person name="Kuo A."/>
            <person name="Mondo S."/>
            <person name="Pangilinan J."/>
            <person name="Riley R."/>
            <person name="LaButti K."/>
            <person name="Andreopoulos B."/>
            <person name="Lipzen A."/>
            <person name="Chen C."/>
            <person name="Yan M."/>
            <person name="Daum C."/>
            <person name="Ng V."/>
            <person name="Clum A."/>
            <person name="Steindorff A."/>
            <person name="Ohm R.A."/>
            <person name="Martin F."/>
            <person name="Silar P."/>
            <person name="Natvig D.O."/>
            <person name="Lalanne C."/>
            <person name="Gautier V."/>
            <person name="Ament-Velasquez S.L."/>
            <person name="Kruys A."/>
            <person name="Hutchinson M.I."/>
            <person name="Powell A.J."/>
            <person name="Barry K."/>
            <person name="Miller A.N."/>
            <person name="Grigoriev I.V."/>
            <person name="Debuchy R."/>
            <person name="Gladieux P."/>
            <person name="Hiltunen Thoren M."/>
            <person name="Johannesson H."/>
        </authorList>
    </citation>
    <scope>NUCLEOTIDE SEQUENCE</scope>
    <source>
        <strain evidence="3">PSN293</strain>
    </source>
</reference>
<keyword evidence="4" id="KW-1185">Reference proteome</keyword>
<reference evidence="3" key="2">
    <citation type="submission" date="2023-05" db="EMBL/GenBank/DDBJ databases">
        <authorList>
            <consortium name="Lawrence Berkeley National Laboratory"/>
            <person name="Steindorff A."/>
            <person name="Hensen N."/>
            <person name="Bonometti L."/>
            <person name="Westerberg I."/>
            <person name="Brannstrom I.O."/>
            <person name="Guillou S."/>
            <person name="Cros-Aarteil S."/>
            <person name="Calhoun S."/>
            <person name="Haridas S."/>
            <person name="Kuo A."/>
            <person name="Mondo S."/>
            <person name="Pangilinan J."/>
            <person name="Riley R."/>
            <person name="Labutti K."/>
            <person name="Andreopoulos B."/>
            <person name="Lipzen A."/>
            <person name="Chen C."/>
            <person name="Yanf M."/>
            <person name="Daum C."/>
            <person name="Ng V."/>
            <person name="Clum A."/>
            <person name="Ohm R."/>
            <person name="Martin F."/>
            <person name="Silar P."/>
            <person name="Natvig D."/>
            <person name="Lalanne C."/>
            <person name="Gautier V."/>
            <person name="Ament-Velasquez S.L."/>
            <person name="Kruys A."/>
            <person name="Hutchinson M.I."/>
            <person name="Powell A.J."/>
            <person name="Barry K."/>
            <person name="Miller A.N."/>
            <person name="Grigoriev I.V."/>
            <person name="Debuchy R."/>
            <person name="Gladieux P."/>
            <person name="Thoren M.H."/>
            <person name="Johannesson H."/>
        </authorList>
    </citation>
    <scope>NUCLEOTIDE SEQUENCE</scope>
    <source>
        <strain evidence="3">PSN293</strain>
    </source>
</reference>
<feature type="chain" id="PRO_5043042909" evidence="1">
    <location>
        <begin position="31"/>
        <end position="518"/>
    </location>
</feature>
<feature type="domain" description="Heterokaryon incompatibility" evidence="2">
    <location>
        <begin position="123"/>
        <end position="234"/>
    </location>
</feature>
<evidence type="ECO:0000256" key="1">
    <source>
        <dbReference type="SAM" id="SignalP"/>
    </source>
</evidence>
<accession>A0AAN6Y1F4</accession>
<dbReference type="AlphaFoldDB" id="A0AAN6Y1F4"/>
<dbReference type="PROSITE" id="PS51257">
    <property type="entry name" value="PROKAR_LIPOPROTEIN"/>
    <property type="match status" value="1"/>
</dbReference>
<protein>
    <submittedName>
        <fullName evidence="3">Heterokaryon incompatibility protein-domain-containing protein</fullName>
    </submittedName>
</protein>
<dbReference type="Proteomes" id="UP001301769">
    <property type="component" value="Unassembled WGS sequence"/>
</dbReference>
<proteinExistence type="predicted"/>
<dbReference type="Pfam" id="PF06985">
    <property type="entry name" value="HET"/>
    <property type="match status" value="1"/>
</dbReference>
<gene>
    <name evidence="3" type="ORF">QBC37DRAFT_403571</name>
</gene>
<comment type="caution">
    <text evidence="3">The sequence shown here is derived from an EMBL/GenBank/DDBJ whole genome shotgun (WGS) entry which is preliminary data.</text>
</comment>
<name>A0AAN6Y1F4_9PEZI</name>
<sequence length="518" mass="60221">MAEKENDSLRKVVSVFPLLVILIFSLPAWGACTPPPQPRHTCCLCGACFHIMKAVPGQVVIVINALSENLLGVANMIPLQATTRAAEQRKWDEIRLLEPVLDACEDVLEFRIHNYKRVQAPPYTALSYTWSKEDKNCEILLDSLVFKVTRELKNCLEHLTRDTRKARRHTDSKKNTDRRVRSDPRLIPKWTHIWADSICINQEDEDEKNMQVSRMDRTYSEANQVSVWLGGTHSRPSKWYGHDVLKSLVPHRYWTRTWVIQEFLLGKDITIHCGTGRGDCIDLDTFTHFAKTAKRDGIIFQEPVKFADSLLRAKKDRGEAQPLWKLMRRHQLSSCQSPRDKVFALLSLMPPRERSLLQRYFPDYRLPLEMVIIITLVHIVHGESQTLDLACDAVFVAFDIKDARQQEYLKEIALYIPGEFYKRNTPRGDRLLYRDVWRRVRPNEWFISPGSDSNSSTAGMQVPDCIYINWERKRDEEEAKRQKNEIHEKIQKEARMRNAKLAGLTVGVAVVGRWFGWW</sequence>
<dbReference type="EMBL" id="MU858179">
    <property type="protein sequence ID" value="KAK4210285.1"/>
    <property type="molecule type" value="Genomic_DNA"/>
</dbReference>
<dbReference type="PANTHER" id="PTHR24148:SF64">
    <property type="entry name" value="HETEROKARYON INCOMPATIBILITY DOMAIN-CONTAINING PROTEIN"/>
    <property type="match status" value="1"/>
</dbReference>